<protein>
    <submittedName>
        <fullName evidence="2">Uncharacterized protein</fullName>
    </submittedName>
</protein>
<sequence length="451" mass="48787">MVFALTVVVLLSISFSNYALTTKTANIIQGSAPYFTFDGGRTQTTNTDGLLRISLSNGDIYTPTTTNSRDNPIILPVAGQSFADIGMLVPTNTDSIELSSVIGPPNNYWGDDDGDGQDADGIIATGSLMLSIVDKNNQAVSRNTVLSVCNAPYKLTLSNSEGTLKTRYGVPNESRFITNSVTYYVSPKIIPVICFARPDMNYASGNFAGPSAIWDPKKGFLPQSVMSSSYDLNFPTTGAHNLYFDLEIGGSNQALSWEPVTHDGITATMTNSTKTSVRVTLTGPVTTESQWKLINPGNIDKPSLPQVFELVGRDSLGNTAVKYGFVLKNWFVNRGTGAFYFNDTLTWCTNLGYRIPKVSDLTNASCQGAGSGSYCQGAVGATPSSPNNYYQRRIGAGFFTEWGRVGNYNGTNFRNIDGWTSAVTDDFKFFVGWDGYMNKNIPFGGGVCVYP</sequence>
<dbReference type="Proteomes" id="UP000194968">
    <property type="component" value="Unassembled WGS sequence"/>
</dbReference>
<dbReference type="AlphaFoldDB" id="A0A242NSK6"/>
<reference evidence="2 3" key="1">
    <citation type="submission" date="2017-03" db="EMBL/GenBank/DDBJ databases">
        <title>Comparative genomics of honeybee gut symbionts reveal geographically distinct and subgroup specific antibiotic resistance.</title>
        <authorList>
            <person name="Ludvigsen J."/>
            <person name="Porcellato D."/>
            <person name="Labee-Lund T.M."/>
            <person name="Amdam G.V."/>
            <person name="Rudi K."/>
        </authorList>
    </citation>
    <scope>NUCLEOTIDE SEQUENCE [LARGE SCALE GENOMIC DNA]</scope>
    <source>
        <strain evidence="2 3">A-4-12</strain>
    </source>
</reference>
<proteinExistence type="predicted"/>
<dbReference type="EMBL" id="NASK01000101">
    <property type="protein sequence ID" value="OTQ48566.1"/>
    <property type="molecule type" value="Genomic_DNA"/>
</dbReference>
<feature type="chain" id="PRO_5013054594" evidence="1">
    <location>
        <begin position="20"/>
        <end position="451"/>
    </location>
</feature>
<evidence type="ECO:0000256" key="1">
    <source>
        <dbReference type="SAM" id="SignalP"/>
    </source>
</evidence>
<dbReference type="OrthoDB" id="7067877at2"/>
<comment type="caution">
    <text evidence="2">The sequence shown here is derived from an EMBL/GenBank/DDBJ whole genome shotgun (WGS) entry which is preliminary data.</text>
</comment>
<keyword evidence="1" id="KW-0732">Signal</keyword>
<dbReference type="RefSeq" id="WP_086320914.1">
    <property type="nucleotide sequence ID" value="NZ_NASK01000101.1"/>
</dbReference>
<feature type="signal peptide" evidence="1">
    <location>
        <begin position="1"/>
        <end position="19"/>
    </location>
</feature>
<accession>A0A242NSK6</accession>
<organism evidence="2 3">
    <name type="scientific">Gilliamella apis</name>
    <dbReference type="NCBI Taxonomy" id="1970738"/>
    <lineage>
        <taxon>Bacteria</taxon>
        <taxon>Pseudomonadati</taxon>
        <taxon>Pseudomonadota</taxon>
        <taxon>Gammaproteobacteria</taxon>
        <taxon>Orbales</taxon>
        <taxon>Orbaceae</taxon>
        <taxon>Gilliamella</taxon>
    </lineage>
</organism>
<evidence type="ECO:0000313" key="3">
    <source>
        <dbReference type="Proteomes" id="UP000194968"/>
    </source>
</evidence>
<gene>
    <name evidence="2" type="ORF">B6D06_09035</name>
</gene>
<evidence type="ECO:0000313" key="2">
    <source>
        <dbReference type="EMBL" id="OTQ48566.1"/>
    </source>
</evidence>
<name>A0A242NSK6_9GAMM</name>